<sequence length="91" mass="9876">MQITVELPSVLPNGWAGISSVKHATLRDSAELICISMMVTVDLVGICAVASNPRLLQGIRGLLRDSGAVCVWDESKDVTAEKWTTKLTFPY</sequence>
<name>A0A224Y6B4_9ACAR</name>
<protein>
    <submittedName>
        <fullName evidence="1">Uncharacterized protein</fullName>
    </submittedName>
</protein>
<dbReference type="AlphaFoldDB" id="A0A224Y6B4"/>
<proteinExistence type="predicted"/>
<reference evidence="1" key="1">
    <citation type="journal article" date="2017" name="Parasit. Vectors">
        <title>Sialotranscriptomics of Rhipicephalus zambeziensis reveals intricate expression profiles of secretory proteins and suggests tight temporal transcriptional regulation during blood-feeding.</title>
        <authorList>
            <person name="de Castro M.H."/>
            <person name="de Klerk D."/>
            <person name="Pienaar R."/>
            <person name="Rees D.J.G."/>
            <person name="Mans B.J."/>
        </authorList>
    </citation>
    <scope>NUCLEOTIDE SEQUENCE</scope>
    <source>
        <tissue evidence="1">Salivary glands</tissue>
    </source>
</reference>
<dbReference type="EMBL" id="GFPF01001960">
    <property type="protein sequence ID" value="MAA13106.1"/>
    <property type="molecule type" value="Transcribed_RNA"/>
</dbReference>
<accession>A0A224Y6B4</accession>
<evidence type="ECO:0000313" key="1">
    <source>
        <dbReference type="EMBL" id="MAA13106.1"/>
    </source>
</evidence>
<organism evidence="1">
    <name type="scientific">Rhipicephalus zambeziensis</name>
    <dbReference type="NCBI Taxonomy" id="60191"/>
    <lineage>
        <taxon>Eukaryota</taxon>
        <taxon>Metazoa</taxon>
        <taxon>Ecdysozoa</taxon>
        <taxon>Arthropoda</taxon>
        <taxon>Chelicerata</taxon>
        <taxon>Arachnida</taxon>
        <taxon>Acari</taxon>
        <taxon>Parasitiformes</taxon>
        <taxon>Ixodida</taxon>
        <taxon>Ixodoidea</taxon>
        <taxon>Ixodidae</taxon>
        <taxon>Rhipicephalinae</taxon>
        <taxon>Rhipicephalus</taxon>
        <taxon>Rhipicephalus</taxon>
    </lineage>
</organism>